<dbReference type="Gene3D" id="3.20.20.70">
    <property type="entry name" value="Aldolase class I"/>
    <property type="match status" value="1"/>
</dbReference>
<dbReference type="InterPro" id="IPR023753">
    <property type="entry name" value="FAD/NAD-binding_dom"/>
</dbReference>
<dbReference type="EMBL" id="FQXB01000001">
    <property type="protein sequence ID" value="SHG91605.1"/>
    <property type="molecule type" value="Genomic_DNA"/>
</dbReference>
<keyword evidence="5" id="KW-0288">FMN</keyword>
<evidence type="ECO:0000259" key="11">
    <source>
        <dbReference type="Pfam" id="PF07992"/>
    </source>
</evidence>
<dbReference type="CDD" id="cd02929">
    <property type="entry name" value="TMADH_HD_FMN"/>
    <property type="match status" value="1"/>
</dbReference>
<evidence type="ECO:0000313" key="12">
    <source>
        <dbReference type="EMBL" id="SHG91605.1"/>
    </source>
</evidence>
<dbReference type="InterPro" id="IPR001155">
    <property type="entry name" value="OxRdtase_FMN_N"/>
</dbReference>
<evidence type="ECO:0000256" key="6">
    <source>
        <dbReference type="ARBA" id="ARBA00022723"/>
    </source>
</evidence>
<accession>A0A1M5NQ90</accession>
<dbReference type="STRING" id="1508389.SAMN05444003_1538"/>
<evidence type="ECO:0000256" key="4">
    <source>
        <dbReference type="ARBA" id="ARBA00022630"/>
    </source>
</evidence>
<keyword evidence="8" id="KW-0408">Iron</keyword>
<evidence type="ECO:0000256" key="3">
    <source>
        <dbReference type="ARBA" id="ARBA00011048"/>
    </source>
</evidence>
<evidence type="ECO:0000256" key="8">
    <source>
        <dbReference type="ARBA" id="ARBA00023004"/>
    </source>
</evidence>
<dbReference type="Pfam" id="PF00724">
    <property type="entry name" value="Oxidored_FMN"/>
    <property type="match status" value="1"/>
</dbReference>
<protein>
    <submittedName>
        <fullName evidence="12">Dimethylamine/trimethylamine dehydrogenase</fullName>
    </submittedName>
</protein>
<dbReference type="Pfam" id="PF07992">
    <property type="entry name" value="Pyr_redox_2"/>
    <property type="match status" value="1"/>
</dbReference>
<evidence type="ECO:0000313" key="13">
    <source>
        <dbReference type="Proteomes" id="UP000184074"/>
    </source>
</evidence>
<dbReference type="RefSeq" id="WP_072900209.1">
    <property type="nucleotide sequence ID" value="NZ_FQXB01000001.1"/>
</dbReference>
<dbReference type="AlphaFoldDB" id="A0A1M5NQ90"/>
<keyword evidence="9" id="KW-0411">Iron-sulfur</keyword>
<dbReference type="PANTHER" id="PTHR42917">
    <property type="entry name" value="2,4-DIENOYL-COA REDUCTASE"/>
    <property type="match status" value="1"/>
</dbReference>
<keyword evidence="6" id="KW-0479">Metal-binding</keyword>
<evidence type="ECO:0000256" key="7">
    <source>
        <dbReference type="ARBA" id="ARBA00023002"/>
    </source>
</evidence>
<gene>
    <name evidence="12" type="ORF">SAMN05444003_1538</name>
</gene>
<evidence type="ECO:0000256" key="5">
    <source>
        <dbReference type="ARBA" id="ARBA00022643"/>
    </source>
</evidence>
<comment type="cofactor">
    <cofactor evidence="1">
        <name>FMN</name>
        <dbReference type="ChEBI" id="CHEBI:58210"/>
    </cofactor>
</comment>
<dbReference type="GO" id="GO:0016491">
    <property type="term" value="F:oxidoreductase activity"/>
    <property type="evidence" value="ECO:0007669"/>
    <property type="project" value="UniProtKB-KW"/>
</dbReference>
<evidence type="ECO:0000259" key="10">
    <source>
        <dbReference type="Pfam" id="PF00724"/>
    </source>
</evidence>
<dbReference type="GO" id="GO:0046872">
    <property type="term" value="F:metal ion binding"/>
    <property type="evidence" value="ECO:0007669"/>
    <property type="project" value="UniProtKB-KW"/>
</dbReference>
<dbReference type="Proteomes" id="UP000184074">
    <property type="component" value="Unassembled WGS sequence"/>
</dbReference>
<dbReference type="Gene3D" id="3.40.50.720">
    <property type="entry name" value="NAD(P)-binding Rossmann-like Domain"/>
    <property type="match status" value="1"/>
</dbReference>
<evidence type="ECO:0000256" key="9">
    <source>
        <dbReference type="ARBA" id="ARBA00023014"/>
    </source>
</evidence>
<evidence type="ECO:0000256" key="2">
    <source>
        <dbReference type="ARBA" id="ARBA00001966"/>
    </source>
</evidence>
<dbReference type="SUPFAM" id="SSF51395">
    <property type="entry name" value="FMN-linked oxidoreductases"/>
    <property type="match status" value="1"/>
</dbReference>
<dbReference type="InterPro" id="IPR036188">
    <property type="entry name" value="FAD/NAD-bd_sf"/>
</dbReference>
<sequence>MTRDPRFDVLFEPVKIGPVTAKNRFYQVPHCNGMGRAFPSSMTEMRRTKAEGGWAVICTEEMEIHHTADHTPWAGARLWDDRDIPVWAKMCDGIHEFGSLAGAELNHAGATTANRWSREVPLGPSHFPVEMYDPVQVRAMDREDIRALRRWHRDAALRAKKAGFDLVYVYLGHQLSTMSHFLSPYRNRRSDEYGGSLENRARLAREILEETKDAVGDTCAVAIRFSVDELMGDAGITSEGEGRELIEMFAELPDLWDVNISGWEHDSATSRFKGSGFQDDYVAFVKQVTTKPVVGVGRYTSPDAMVSLVKSGKLDMIGAARPSIADPFLPKKIEEGRIEDIRECIGCNICVSGDHHSAPIRCTQNPTMGEEWRKGWHPERIAPKDSDASVLIVGAGPAGLEAARALGQRGYTVTLADKAAEAGGRVARERRLPGLSEWGRVVDYRLYQISQMPNVSLYLESEMTPDTLDEFGADHVALATGARWNADGIGRQNPRGISIADGAKIMTPDDVMAGVVPDGPVVVFDDDHFYMGGAVAEMLLRAGADVTFVTPAPEVSSWTHHTLEQHAIQKRLLDLGAKIHCGQNVASIDKDTVTLENVYNDALQVLAASAVILVSMRTPVDDLWLARPEVTRIGDAYGPSTIAASVYSGHRYARELDAAPHDGVPFLRELVELSPN</sequence>
<dbReference type="PRINTS" id="PR00419">
    <property type="entry name" value="ADXRDTASE"/>
</dbReference>
<reference evidence="12 13" key="1">
    <citation type="submission" date="2016-11" db="EMBL/GenBank/DDBJ databases">
        <authorList>
            <person name="Jaros S."/>
            <person name="Januszkiewicz K."/>
            <person name="Wedrychowicz H."/>
        </authorList>
    </citation>
    <scope>NUCLEOTIDE SEQUENCE [LARGE SCALE GENOMIC DNA]</scope>
    <source>
        <strain evidence="12 13">DSM 28715</strain>
    </source>
</reference>
<keyword evidence="4" id="KW-0285">Flavoprotein</keyword>
<evidence type="ECO:0000256" key="1">
    <source>
        <dbReference type="ARBA" id="ARBA00001917"/>
    </source>
</evidence>
<organism evidence="12 13">
    <name type="scientific">Cognatiyoonia sediminum</name>
    <dbReference type="NCBI Taxonomy" id="1508389"/>
    <lineage>
        <taxon>Bacteria</taxon>
        <taxon>Pseudomonadati</taxon>
        <taxon>Pseudomonadota</taxon>
        <taxon>Alphaproteobacteria</taxon>
        <taxon>Rhodobacterales</taxon>
        <taxon>Paracoccaceae</taxon>
        <taxon>Cognatiyoonia</taxon>
    </lineage>
</organism>
<dbReference type="GO" id="GO:0010181">
    <property type="term" value="F:FMN binding"/>
    <property type="evidence" value="ECO:0007669"/>
    <property type="project" value="InterPro"/>
</dbReference>
<name>A0A1M5NQ90_9RHOB</name>
<dbReference type="InterPro" id="IPR037348">
    <property type="entry name" value="TMADH/DMDH_FMN-bd"/>
</dbReference>
<feature type="domain" description="FAD/NAD(P)-binding" evidence="11">
    <location>
        <begin position="389"/>
        <end position="613"/>
    </location>
</feature>
<comment type="similarity">
    <text evidence="3">In the N-terminal section; belongs to the NADH:flavin oxidoreductase/NADH oxidase family.</text>
</comment>
<dbReference type="InterPro" id="IPR013785">
    <property type="entry name" value="Aldolase_TIM"/>
</dbReference>
<dbReference type="SUPFAM" id="SSF51905">
    <property type="entry name" value="FAD/NAD(P)-binding domain"/>
    <property type="match status" value="1"/>
</dbReference>
<dbReference type="Gene3D" id="3.50.50.60">
    <property type="entry name" value="FAD/NAD(P)-binding domain"/>
    <property type="match status" value="1"/>
</dbReference>
<dbReference type="GO" id="GO:0051536">
    <property type="term" value="F:iron-sulfur cluster binding"/>
    <property type="evidence" value="ECO:0007669"/>
    <property type="project" value="UniProtKB-KW"/>
</dbReference>
<keyword evidence="13" id="KW-1185">Reference proteome</keyword>
<comment type="cofactor">
    <cofactor evidence="2">
        <name>[4Fe-4S] cluster</name>
        <dbReference type="ChEBI" id="CHEBI:49883"/>
    </cofactor>
</comment>
<proteinExistence type="inferred from homology"/>
<keyword evidence="7" id="KW-0560">Oxidoreductase</keyword>
<dbReference type="PANTHER" id="PTHR42917:SF2">
    <property type="entry name" value="2,4-DIENOYL-COA REDUCTASE [(2E)-ENOYL-COA-PRODUCING]"/>
    <property type="match status" value="1"/>
</dbReference>
<feature type="domain" description="NADH:flavin oxidoreductase/NADH oxidase N-terminal" evidence="10">
    <location>
        <begin position="10"/>
        <end position="338"/>
    </location>
</feature>
<dbReference type="OrthoDB" id="9784632at2"/>
<dbReference type="InterPro" id="IPR051793">
    <property type="entry name" value="NADH:flavin_oxidoreductase"/>
</dbReference>